<dbReference type="Pfam" id="PF12796">
    <property type="entry name" value="Ank_2"/>
    <property type="match status" value="2"/>
</dbReference>
<keyword evidence="1" id="KW-0677">Repeat</keyword>
<dbReference type="SMART" id="SM00248">
    <property type="entry name" value="ANK"/>
    <property type="match status" value="4"/>
</dbReference>
<evidence type="ECO:0000256" key="2">
    <source>
        <dbReference type="ARBA" id="ARBA00023043"/>
    </source>
</evidence>
<evidence type="ECO:0000256" key="3">
    <source>
        <dbReference type="PROSITE-ProRule" id="PRU00023"/>
    </source>
</evidence>
<feature type="repeat" description="ANK" evidence="3">
    <location>
        <begin position="179"/>
        <end position="211"/>
    </location>
</feature>
<name>B6QDP6_TALMQ</name>
<dbReference type="GO" id="GO:0045944">
    <property type="term" value="P:positive regulation of transcription by RNA polymerase II"/>
    <property type="evidence" value="ECO:0007669"/>
    <property type="project" value="TreeGrafter"/>
</dbReference>
<dbReference type="VEuPathDB" id="FungiDB:PMAA_078590"/>
<reference evidence="5" key="1">
    <citation type="journal article" date="2015" name="Genome Announc.">
        <title>Genome sequence of the AIDS-associated pathogen Penicillium marneffei (ATCC18224) and its near taxonomic relative Talaromyces stipitatus (ATCC10500).</title>
        <authorList>
            <person name="Nierman W.C."/>
            <person name="Fedorova-Abrams N.D."/>
            <person name="Andrianopoulos A."/>
        </authorList>
    </citation>
    <scope>NUCLEOTIDE SEQUENCE [LARGE SCALE GENOMIC DNA]</scope>
    <source>
        <strain evidence="5">ATCC 18224 / CBS 334.59 / QM 7333</strain>
    </source>
</reference>
<organism evidence="4 5">
    <name type="scientific">Talaromyces marneffei (strain ATCC 18224 / CBS 334.59 / QM 7333)</name>
    <name type="common">Penicillium marneffei</name>
    <dbReference type="NCBI Taxonomy" id="441960"/>
    <lineage>
        <taxon>Eukaryota</taxon>
        <taxon>Fungi</taxon>
        <taxon>Dikarya</taxon>
        <taxon>Ascomycota</taxon>
        <taxon>Pezizomycotina</taxon>
        <taxon>Eurotiomycetes</taxon>
        <taxon>Eurotiomycetidae</taxon>
        <taxon>Eurotiales</taxon>
        <taxon>Trichocomaceae</taxon>
        <taxon>Talaromyces</taxon>
        <taxon>Talaromyces sect. Talaromyces</taxon>
    </lineage>
</organism>
<dbReference type="PANTHER" id="PTHR24193">
    <property type="entry name" value="ANKYRIN REPEAT PROTEIN"/>
    <property type="match status" value="1"/>
</dbReference>
<dbReference type="Gene3D" id="1.25.40.20">
    <property type="entry name" value="Ankyrin repeat-containing domain"/>
    <property type="match status" value="2"/>
</dbReference>
<keyword evidence="2 3" id="KW-0040">ANK repeat</keyword>
<dbReference type="PhylomeDB" id="B6QDP6"/>
<dbReference type="EMBL" id="DS995901">
    <property type="protein sequence ID" value="EEA23832.1"/>
    <property type="molecule type" value="Genomic_DNA"/>
</dbReference>
<proteinExistence type="predicted"/>
<dbReference type="InterPro" id="IPR036770">
    <property type="entry name" value="Ankyrin_rpt-contain_sf"/>
</dbReference>
<dbReference type="Proteomes" id="UP000001294">
    <property type="component" value="Unassembled WGS sequence"/>
</dbReference>
<dbReference type="PANTHER" id="PTHR24193:SF121">
    <property type="entry name" value="ADA2A-CONTAINING COMPLEX COMPONENT 3, ISOFORM D"/>
    <property type="match status" value="1"/>
</dbReference>
<dbReference type="GO" id="GO:0005634">
    <property type="term" value="C:nucleus"/>
    <property type="evidence" value="ECO:0007669"/>
    <property type="project" value="TreeGrafter"/>
</dbReference>
<dbReference type="STRING" id="441960.B6QDP6"/>
<gene>
    <name evidence="4" type="ORF">PMAA_078590</name>
</gene>
<protein>
    <submittedName>
        <fullName evidence="4">Ankyrin repeat-containing protein, putative</fullName>
    </submittedName>
</protein>
<evidence type="ECO:0000313" key="4">
    <source>
        <dbReference type="EMBL" id="EEA23832.1"/>
    </source>
</evidence>
<dbReference type="AlphaFoldDB" id="B6QDP6"/>
<evidence type="ECO:0000256" key="1">
    <source>
        <dbReference type="ARBA" id="ARBA00022737"/>
    </source>
</evidence>
<dbReference type="InterPro" id="IPR002110">
    <property type="entry name" value="Ankyrin_rpt"/>
</dbReference>
<dbReference type="SUPFAM" id="SSF48403">
    <property type="entry name" value="Ankyrin repeat"/>
    <property type="match status" value="1"/>
</dbReference>
<keyword evidence="5" id="KW-1185">Reference proteome</keyword>
<dbReference type="HOGENOM" id="CLU_064330_1_0_1"/>
<dbReference type="InterPro" id="IPR050663">
    <property type="entry name" value="Ankyrin-SOCS_Box"/>
</dbReference>
<evidence type="ECO:0000313" key="5">
    <source>
        <dbReference type="Proteomes" id="UP000001294"/>
    </source>
</evidence>
<dbReference type="GO" id="GO:0000976">
    <property type="term" value="F:transcription cis-regulatory region binding"/>
    <property type="evidence" value="ECO:0007669"/>
    <property type="project" value="TreeGrafter"/>
</dbReference>
<dbReference type="PROSITE" id="PS50088">
    <property type="entry name" value="ANK_REPEAT"/>
    <property type="match status" value="1"/>
</dbReference>
<accession>B6QDP6</accession>
<sequence length="236" mass="26839">MCNLEVHLSLAIEAKDASRVSQLLDDGAPMNFELFAQATQNKCMEILQLFLDHGWDINTESSLDSLIPSALIYTFDDIELVKWFLLHGADPNKRCQMRDATPLSYAMYDASMDIIDRLFMHGGSTQQGQLLHYASMRKDENGIQVLRYLQERDPQMIRSRVNLLLDEGYPEFAQNCRFGACTPIQYAACAGALESVKFLVDQGANPWRMDMYKRTALSYAIHGGHEDVQQYLRTLA</sequence>